<dbReference type="InterPro" id="IPR003838">
    <property type="entry name" value="ABC3_permease_C"/>
</dbReference>
<dbReference type="Pfam" id="PF02687">
    <property type="entry name" value="FtsX"/>
    <property type="match status" value="1"/>
</dbReference>
<organism evidence="8 9">
    <name type="scientific">Turicibacter sanguinis</name>
    <dbReference type="NCBI Taxonomy" id="154288"/>
    <lineage>
        <taxon>Bacteria</taxon>
        <taxon>Bacillati</taxon>
        <taxon>Bacillota</taxon>
        <taxon>Erysipelotrichia</taxon>
        <taxon>Erysipelotrichales</taxon>
        <taxon>Turicibacteraceae</taxon>
        <taxon>Turicibacter</taxon>
    </lineage>
</organism>
<evidence type="ECO:0000259" key="6">
    <source>
        <dbReference type="Pfam" id="PF02687"/>
    </source>
</evidence>
<evidence type="ECO:0000256" key="4">
    <source>
        <dbReference type="ARBA" id="ARBA00022989"/>
    </source>
</evidence>
<keyword evidence="5" id="KW-0472">Membrane</keyword>
<dbReference type="InterPro" id="IPR050250">
    <property type="entry name" value="Macrolide_Exporter_MacB"/>
</dbReference>
<protein>
    <submittedName>
        <fullName evidence="8">FtsX-like permease family protein</fullName>
    </submittedName>
</protein>
<dbReference type="GeneID" id="60059177"/>
<evidence type="ECO:0000256" key="1">
    <source>
        <dbReference type="ARBA" id="ARBA00004651"/>
    </source>
</evidence>
<evidence type="ECO:0000256" key="2">
    <source>
        <dbReference type="ARBA" id="ARBA00022475"/>
    </source>
</evidence>
<dbReference type="AlphaFoldDB" id="A0A173T6G6"/>
<dbReference type="GO" id="GO:0022857">
    <property type="term" value="F:transmembrane transporter activity"/>
    <property type="evidence" value="ECO:0007669"/>
    <property type="project" value="TreeGrafter"/>
</dbReference>
<evidence type="ECO:0000313" key="8">
    <source>
        <dbReference type="EMBL" id="MTK22391.1"/>
    </source>
</evidence>
<dbReference type="GO" id="GO:0005886">
    <property type="term" value="C:plasma membrane"/>
    <property type="evidence" value="ECO:0007669"/>
    <property type="project" value="UniProtKB-SubCell"/>
</dbReference>
<dbReference type="InterPro" id="IPR025857">
    <property type="entry name" value="MacB_PCD"/>
</dbReference>
<gene>
    <name evidence="8" type="ORF">GMA92_13310</name>
</gene>
<sequence length="510" mass="57560">MDFLFRAWKQNIRKPMKSLMIFLVMFVISNLIVTGIFILKGTEKATNATLSQMTPIIYYTQDYDRYWRAQELGFVDSETDPMPNISLETALEIGRSNDVEAFDLSTQSTALIRSIKAYKDPNSQGGGNWITSTDSEGNTETFQEPDYYEMLGSSSSEFKVASGTIEIVDGRGINEDDVANSNYVLVIEENLAKANNLSVGDTLPVDFKMVWDAEEAALPSTTENDFEIVGIYRNLSAADQNDTWMTERVATQIYVPYNVAYELSFEVQKESIQESIAQGYWTQEEADEYLEQYSEVQPNTIGYLLKDPLKVRDFIEDNTRLLPSEYHVLKVGNSTYDSIAKSIDSMTQTSNLIIYIVFGAGILILSLITSLTLKSREYEIGVLLSLGESKLKVIGQLMSELLIIALVAFSLSIVSGNFIAKYYGQQLLQTQMESAMTQSNNFNIYVPEQMYSNESSTLQYTDFVTSFNIELDPIVYLELMAYGLLVVAVSTFIPIIFIMRYNPKTILTIR</sequence>
<dbReference type="Pfam" id="PF12704">
    <property type="entry name" value="MacB_PCD"/>
    <property type="match status" value="1"/>
</dbReference>
<dbReference type="PANTHER" id="PTHR30572:SF9">
    <property type="entry name" value="ABC TRANSPORTER PERMEASE PROTEIN"/>
    <property type="match status" value="1"/>
</dbReference>
<accession>A0A173T6G6</accession>
<keyword evidence="3" id="KW-0812">Transmembrane</keyword>
<dbReference type="PANTHER" id="PTHR30572">
    <property type="entry name" value="MEMBRANE COMPONENT OF TRANSPORTER-RELATED"/>
    <property type="match status" value="1"/>
</dbReference>
<dbReference type="OrthoDB" id="9812886at2"/>
<proteinExistence type="predicted"/>
<comment type="subcellular location">
    <subcellularLocation>
        <location evidence="1">Cell membrane</location>
        <topology evidence="1">Multi-pass membrane protein</topology>
    </subcellularLocation>
</comment>
<evidence type="ECO:0000313" key="9">
    <source>
        <dbReference type="Proteomes" id="UP000487649"/>
    </source>
</evidence>
<comment type="caution">
    <text evidence="8">The sequence shown here is derived from an EMBL/GenBank/DDBJ whole genome shotgun (WGS) entry which is preliminary data.</text>
</comment>
<keyword evidence="2" id="KW-1003">Cell membrane</keyword>
<feature type="domain" description="ABC3 transporter permease C-terminal" evidence="6">
    <location>
        <begin position="352"/>
        <end position="503"/>
    </location>
</feature>
<evidence type="ECO:0000256" key="3">
    <source>
        <dbReference type="ARBA" id="ARBA00022692"/>
    </source>
</evidence>
<dbReference type="RefSeq" id="WP_006783244.1">
    <property type="nucleotide sequence ID" value="NZ_CABJBH010000001.1"/>
</dbReference>
<reference evidence="8 9" key="1">
    <citation type="journal article" date="2019" name="Nat. Med.">
        <title>A library of human gut bacterial isolates paired with longitudinal multiomics data enables mechanistic microbiome research.</title>
        <authorList>
            <person name="Poyet M."/>
            <person name="Groussin M."/>
            <person name="Gibbons S.M."/>
            <person name="Avila-Pacheco J."/>
            <person name="Jiang X."/>
            <person name="Kearney S.M."/>
            <person name="Perrotta A.R."/>
            <person name="Berdy B."/>
            <person name="Zhao S."/>
            <person name="Lieberman T.D."/>
            <person name="Swanson P.K."/>
            <person name="Smith M."/>
            <person name="Roesemann S."/>
            <person name="Alexander J.E."/>
            <person name="Rich S.A."/>
            <person name="Livny J."/>
            <person name="Vlamakis H."/>
            <person name="Clish C."/>
            <person name="Bullock K."/>
            <person name="Deik A."/>
            <person name="Scott J."/>
            <person name="Pierce K.A."/>
            <person name="Xavier R.J."/>
            <person name="Alm E.J."/>
        </authorList>
    </citation>
    <scope>NUCLEOTIDE SEQUENCE [LARGE SCALE GENOMIC DNA]</scope>
    <source>
        <strain evidence="8 9">BIOML-A198</strain>
    </source>
</reference>
<evidence type="ECO:0000256" key="5">
    <source>
        <dbReference type="ARBA" id="ARBA00023136"/>
    </source>
</evidence>
<dbReference type="EMBL" id="WMQE01000037">
    <property type="protein sequence ID" value="MTK22391.1"/>
    <property type="molecule type" value="Genomic_DNA"/>
</dbReference>
<dbReference type="Proteomes" id="UP000487649">
    <property type="component" value="Unassembled WGS sequence"/>
</dbReference>
<feature type="domain" description="MacB-like periplasmic core" evidence="7">
    <location>
        <begin position="125"/>
        <end position="262"/>
    </location>
</feature>
<keyword evidence="4" id="KW-1133">Transmembrane helix</keyword>
<name>A0A173T6G6_9FIRM</name>
<evidence type="ECO:0000259" key="7">
    <source>
        <dbReference type="Pfam" id="PF12704"/>
    </source>
</evidence>